<evidence type="ECO:0000259" key="3">
    <source>
        <dbReference type="PROSITE" id="PS50110"/>
    </source>
</evidence>
<evidence type="ECO:0000256" key="2">
    <source>
        <dbReference type="PROSITE-ProRule" id="PRU00169"/>
    </source>
</evidence>
<dbReference type="PANTHER" id="PTHR43228">
    <property type="entry name" value="TWO-COMPONENT RESPONSE REGULATOR"/>
    <property type="match status" value="1"/>
</dbReference>
<reference evidence="4 5" key="1">
    <citation type="submission" date="2016-10" db="EMBL/GenBank/DDBJ databases">
        <authorList>
            <person name="de Groot N.N."/>
        </authorList>
    </citation>
    <scope>NUCLEOTIDE SEQUENCE [LARGE SCALE GENOMIC DNA]</scope>
    <source>
        <strain evidence="4 5">S137</strain>
    </source>
</reference>
<feature type="domain" description="Response regulatory" evidence="3">
    <location>
        <begin position="5"/>
        <end position="120"/>
    </location>
</feature>
<gene>
    <name evidence="4" type="ORF">SAMN05216366_10841</name>
</gene>
<dbReference type="PROSITE" id="PS50110">
    <property type="entry name" value="RESPONSE_REGULATORY"/>
    <property type="match status" value="1"/>
</dbReference>
<dbReference type="InterPro" id="IPR001789">
    <property type="entry name" value="Sig_transdc_resp-reg_receiver"/>
</dbReference>
<evidence type="ECO:0000313" key="5">
    <source>
        <dbReference type="Proteomes" id="UP000182412"/>
    </source>
</evidence>
<protein>
    <submittedName>
        <fullName evidence="4">Chemotaxis phosphatase CheX</fullName>
    </submittedName>
</protein>
<dbReference type="Proteomes" id="UP000182412">
    <property type="component" value="Unassembled WGS sequence"/>
</dbReference>
<proteinExistence type="predicted"/>
<dbReference type="GO" id="GO:0000160">
    <property type="term" value="P:phosphorelay signal transduction system"/>
    <property type="evidence" value="ECO:0007669"/>
    <property type="project" value="InterPro"/>
</dbReference>
<evidence type="ECO:0000256" key="1">
    <source>
        <dbReference type="ARBA" id="ARBA00022500"/>
    </source>
</evidence>
<dbReference type="InterPro" id="IPR052048">
    <property type="entry name" value="ST_Response_Regulator"/>
</dbReference>
<keyword evidence="1" id="KW-0145">Chemotaxis</keyword>
<dbReference type="OrthoDB" id="9779069at2"/>
<organism evidence="4 5">
    <name type="scientific">Selenomonas ruminantium</name>
    <dbReference type="NCBI Taxonomy" id="971"/>
    <lineage>
        <taxon>Bacteria</taxon>
        <taxon>Bacillati</taxon>
        <taxon>Bacillota</taxon>
        <taxon>Negativicutes</taxon>
        <taxon>Selenomonadales</taxon>
        <taxon>Selenomonadaceae</taxon>
        <taxon>Selenomonas</taxon>
    </lineage>
</organism>
<dbReference type="GO" id="GO:0006935">
    <property type="term" value="P:chemotaxis"/>
    <property type="evidence" value="ECO:0007669"/>
    <property type="project" value="UniProtKB-KW"/>
</dbReference>
<dbReference type="Pfam" id="PF13690">
    <property type="entry name" value="CheX"/>
    <property type="match status" value="1"/>
</dbReference>
<dbReference type="Gene3D" id="3.40.1550.10">
    <property type="entry name" value="CheC-like"/>
    <property type="match status" value="1"/>
</dbReference>
<dbReference type="PANTHER" id="PTHR43228:SF1">
    <property type="entry name" value="TWO-COMPONENT RESPONSE REGULATOR ARR22"/>
    <property type="match status" value="1"/>
</dbReference>
<dbReference type="RefSeq" id="WP_074571860.1">
    <property type="nucleotide sequence ID" value="NZ_FNJQ01000008.1"/>
</dbReference>
<keyword evidence="2" id="KW-0597">Phosphoprotein</keyword>
<dbReference type="Pfam" id="PF00072">
    <property type="entry name" value="Response_reg"/>
    <property type="match status" value="1"/>
</dbReference>
<name>A0A1H0QJB2_SELRU</name>
<dbReference type="InterPro" id="IPR011006">
    <property type="entry name" value="CheY-like_superfamily"/>
</dbReference>
<feature type="modified residue" description="4-aspartylphosphate" evidence="2">
    <location>
        <position position="55"/>
    </location>
</feature>
<dbReference type="SUPFAM" id="SSF52172">
    <property type="entry name" value="CheY-like"/>
    <property type="match status" value="1"/>
</dbReference>
<sequence>MEKVKVMIVDDSKVSRAMIEGNLSKTNFEVCAQAKNAAEAVELYEQYKPAVVTMDMNLPDADGLECTRRIRAVDPDAKIVMISAMKDASLVARGREAGISAFLQKPVSINELIDTLMILCQNKVGKVAVLRESYAKPFVKALQQGIFSMTGVHSEVELEEEGRSFLDISGIAVIVGLTGIPNGRAIVYMDDKTMKDFATVMLDAEEEDEITEDEASESVEEAVNIIVGRGVSNINDVFKDKEMRITPPGTIVGSKIRIASPKLTTFRISAKTRLGDINMSVGFAEGE</sequence>
<dbReference type="InterPro" id="IPR028976">
    <property type="entry name" value="CheC-like_sf"/>
</dbReference>
<dbReference type="InterPro" id="IPR028051">
    <property type="entry name" value="CheX-like_dom"/>
</dbReference>
<dbReference type="SUPFAM" id="SSF103039">
    <property type="entry name" value="CheC-like"/>
    <property type="match status" value="1"/>
</dbReference>
<accession>A0A1H0QJB2</accession>
<dbReference type="EMBL" id="FNJQ01000008">
    <property type="protein sequence ID" value="SDP17481.1"/>
    <property type="molecule type" value="Genomic_DNA"/>
</dbReference>
<evidence type="ECO:0000313" key="4">
    <source>
        <dbReference type="EMBL" id="SDP17481.1"/>
    </source>
</evidence>
<dbReference type="SMART" id="SM00448">
    <property type="entry name" value="REC"/>
    <property type="match status" value="1"/>
</dbReference>
<dbReference type="AlphaFoldDB" id="A0A1H0QJB2"/>
<dbReference type="Gene3D" id="3.40.50.2300">
    <property type="match status" value="1"/>
</dbReference>